<accession>A0AAV0ZG49</accession>
<protein>
    <submittedName>
        <fullName evidence="2">Uncharacterized protein</fullName>
    </submittedName>
</protein>
<name>A0AAV0ZG49_VICFA</name>
<evidence type="ECO:0000313" key="2">
    <source>
        <dbReference type="EMBL" id="CAI8596513.1"/>
    </source>
</evidence>
<dbReference type="EMBL" id="OX451737">
    <property type="protein sequence ID" value="CAI8596513.1"/>
    <property type="molecule type" value="Genomic_DNA"/>
</dbReference>
<sequence>MNLKKIGKKLKPTIFCDIVDAKEAIVNKIEGNQYVGSKSEGLGDFDTNILNIGPNRLKALSAGTKPKTVSMVELRSPCPVSLTHKAQTDIAGFVPFSIRMAVSRCSETKLQNSSFLQKSLARSQKFKVNQSYFMPLGRPSRAGNKVATTSSSLGHSQSIQPSLPSDRYSGESTADDISDSC</sequence>
<keyword evidence="3" id="KW-1185">Reference proteome</keyword>
<proteinExistence type="predicted"/>
<evidence type="ECO:0000313" key="3">
    <source>
        <dbReference type="Proteomes" id="UP001157006"/>
    </source>
</evidence>
<dbReference type="AlphaFoldDB" id="A0AAV0ZG49"/>
<reference evidence="2 3" key="1">
    <citation type="submission" date="2023-01" db="EMBL/GenBank/DDBJ databases">
        <authorList>
            <person name="Kreplak J."/>
        </authorList>
    </citation>
    <scope>NUCLEOTIDE SEQUENCE [LARGE SCALE GENOMIC DNA]</scope>
</reference>
<evidence type="ECO:0000256" key="1">
    <source>
        <dbReference type="SAM" id="MobiDB-lite"/>
    </source>
</evidence>
<dbReference type="Proteomes" id="UP001157006">
    <property type="component" value="Chromosome 2"/>
</dbReference>
<feature type="region of interest" description="Disordered" evidence="1">
    <location>
        <begin position="137"/>
        <end position="181"/>
    </location>
</feature>
<organism evidence="2 3">
    <name type="scientific">Vicia faba</name>
    <name type="common">Broad bean</name>
    <name type="synonym">Faba vulgaris</name>
    <dbReference type="NCBI Taxonomy" id="3906"/>
    <lineage>
        <taxon>Eukaryota</taxon>
        <taxon>Viridiplantae</taxon>
        <taxon>Streptophyta</taxon>
        <taxon>Embryophyta</taxon>
        <taxon>Tracheophyta</taxon>
        <taxon>Spermatophyta</taxon>
        <taxon>Magnoliopsida</taxon>
        <taxon>eudicotyledons</taxon>
        <taxon>Gunneridae</taxon>
        <taxon>Pentapetalae</taxon>
        <taxon>rosids</taxon>
        <taxon>fabids</taxon>
        <taxon>Fabales</taxon>
        <taxon>Fabaceae</taxon>
        <taxon>Papilionoideae</taxon>
        <taxon>50 kb inversion clade</taxon>
        <taxon>NPAAA clade</taxon>
        <taxon>Hologalegina</taxon>
        <taxon>IRL clade</taxon>
        <taxon>Fabeae</taxon>
        <taxon>Vicia</taxon>
    </lineage>
</organism>
<feature type="compositionally biased region" description="Polar residues" evidence="1">
    <location>
        <begin position="146"/>
        <end position="163"/>
    </location>
</feature>
<gene>
    <name evidence="2" type="ORF">VFH_II039000</name>
</gene>